<feature type="region of interest" description="Disordered" evidence="5">
    <location>
        <begin position="1"/>
        <end position="28"/>
    </location>
</feature>
<evidence type="ECO:0000259" key="6">
    <source>
        <dbReference type="Pfam" id="PF01926"/>
    </source>
</evidence>
<protein>
    <recommendedName>
        <fullName evidence="4">Guanine nucleotide-binding protein-like 1</fullName>
    </recommendedName>
</protein>
<evidence type="ECO:0000256" key="5">
    <source>
        <dbReference type="SAM" id="MobiDB-lite"/>
    </source>
</evidence>
<name>A0A7G2C685_9TRYP</name>
<comment type="function">
    <text evidence="3">Possible regulatory or functional link with the histocompatibility cluster.</text>
</comment>
<dbReference type="Proteomes" id="UP000515908">
    <property type="component" value="Chromosome 04"/>
</dbReference>
<proteinExistence type="predicted"/>
<gene>
    <name evidence="7" type="ORF">ADEAN_000252200</name>
</gene>
<evidence type="ECO:0000256" key="1">
    <source>
        <dbReference type="ARBA" id="ARBA00022741"/>
    </source>
</evidence>
<dbReference type="GO" id="GO:0005525">
    <property type="term" value="F:GTP binding"/>
    <property type="evidence" value="ECO:0007669"/>
    <property type="project" value="UniProtKB-KW"/>
</dbReference>
<dbReference type="InterPro" id="IPR043358">
    <property type="entry name" value="GNL1-like"/>
</dbReference>
<evidence type="ECO:0000256" key="4">
    <source>
        <dbReference type="ARBA" id="ARBA00039902"/>
    </source>
</evidence>
<dbReference type="OrthoDB" id="61815at2759"/>
<dbReference type="VEuPathDB" id="TriTrypDB:ADEAN_000252200"/>
<organism evidence="7 8">
    <name type="scientific">Angomonas deanei</name>
    <dbReference type="NCBI Taxonomy" id="59799"/>
    <lineage>
        <taxon>Eukaryota</taxon>
        <taxon>Discoba</taxon>
        <taxon>Euglenozoa</taxon>
        <taxon>Kinetoplastea</taxon>
        <taxon>Metakinetoplastina</taxon>
        <taxon>Trypanosomatida</taxon>
        <taxon>Trypanosomatidae</taxon>
        <taxon>Strigomonadinae</taxon>
        <taxon>Angomonas</taxon>
    </lineage>
</organism>
<dbReference type="AlphaFoldDB" id="A0A7G2C685"/>
<dbReference type="EMBL" id="LR877148">
    <property type="protein sequence ID" value="CAD2215069.1"/>
    <property type="molecule type" value="Genomic_DNA"/>
</dbReference>
<evidence type="ECO:0000256" key="2">
    <source>
        <dbReference type="ARBA" id="ARBA00023134"/>
    </source>
</evidence>
<keyword evidence="1" id="KW-0547">Nucleotide-binding</keyword>
<evidence type="ECO:0000256" key="3">
    <source>
        <dbReference type="ARBA" id="ARBA00037770"/>
    </source>
</evidence>
<evidence type="ECO:0000313" key="7">
    <source>
        <dbReference type="EMBL" id="CAD2215069.1"/>
    </source>
</evidence>
<accession>A0A7G2C685</accession>
<dbReference type="Gene3D" id="3.40.50.300">
    <property type="entry name" value="P-loop containing nucleotide triphosphate hydrolases"/>
    <property type="match status" value="1"/>
</dbReference>
<dbReference type="SUPFAM" id="SSF52540">
    <property type="entry name" value="P-loop containing nucleoside triphosphate hydrolases"/>
    <property type="match status" value="1"/>
</dbReference>
<dbReference type="PANTHER" id="PTHR45709">
    <property type="entry name" value="LARGE SUBUNIT GTPASE 1 HOMOLOG-RELATED"/>
    <property type="match status" value="1"/>
</dbReference>
<feature type="domain" description="G" evidence="6">
    <location>
        <begin position="38"/>
        <end position="96"/>
    </location>
</feature>
<dbReference type="GO" id="GO:0003924">
    <property type="term" value="F:GTPase activity"/>
    <property type="evidence" value="ECO:0007669"/>
    <property type="project" value="InterPro"/>
</dbReference>
<dbReference type="InterPro" id="IPR006073">
    <property type="entry name" value="GTP-bd"/>
</dbReference>
<feature type="compositionally biased region" description="Basic and acidic residues" evidence="5">
    <location>
        <begin position="7"/>
        <end position="19"/>
    </location>
</feature>
<sequence length="153" mass="16741">MSSIHLSDSDEDHKGRYRDSEDEVFDERQEDSEAYVHLAVVGFPNVGKSSLLNCIRGTKVVSVSQTAGHTKHVQTIPMPEDGITLIDSPGLAFPLLGLPPPLQAVIGTHQIAQVRDPMSGVAYLASHLPLERIYHLRPVDSTADDPKVPVERL</sequence>
<reference evidence="7 8" key="1">
    <citation type="submission" date="2020-08" db="EMBL/GenBank/DDBJ databases">
        <authorList>
            <person name="Newling K."/>
            <person name="Davey J."/>
            <person name="Forrester S."/>
        </authorList>
    </citation>
    <scope>NUCLEOTIDE SEQUENCE [LARGE SCALE GENOMIC DNA]</scope>
    <source>
        <strain evidence="8">Crithidia deanei Carvalho (ATCC PRA-265)</strain>
    </source>
</reference>
<keyword evidence="8" id="KW-1185">Reference proteome</keyword>
<evidence type="ECO:0000313" key="8">
    <source>
        <dbReference type="Proteomes" id="UP000515908"/>
    </source>
</evidence>
<dbReference type="InterPro" id="IPR027417">
    <property type="entry name" value="P-loop_NTPase"/>
</dbReference>
<dbReference type="PANTHER" id="PTHR45709:SF3">
    <property type="entry name" value="GUANINE NUCLEOTIDE-BINDING PROTEIN-LIKE 1"/>
    <property type="match status" value="1"/>
</dbReference>
<keyword evidence="2" id="KW-0342">GTP-binding</keyword>
<dbReference type="Pfam" id="PF01926">
    <property type="entry name" value="MMR_HSR1"/>
    <property type="match status" value="1"/>
</dbReference>